<dbReference type="GO" id="GO:0055052">
    <property type="term" value="C:ATP-binding cassette (ABC) transporter complex, substrate-binding subunit-containing"/>
    <property type="evidence" value="ECO:0007669"/>
    <property type="project" value="TreeGrafter"/>
</dbReference>
<keyword evidence="7" id="KW-1185">Reference proteome</keyword>
<dbReference type="PROSITE" id="PS51257">
    <property type="entry name" value="PROKAR_LIPOPROTEIN"/>
    <property type="match status" value="1"/>
</dbReference>
<dbReference type="GO" id="GO:1901982">
    <property type="term" value="F:maltose binding"/>
    <property type="evidence" value="ECO:0007669"/>
    <property type="project" value="TreeGrafter"/>
</dbReference>
<feature type="chain" id="PRO_5039270445" evidence="5">
    <location>
        <begin position="22"/>
        <end position="416"/>
    </location>
</feature>
<dbReference type="RefSeq" id="WP_184293426.1">
    <property type="nucleotide sequence ID" value="NZ_JACHJO010000013.1"/>
</dbReference>
<organism evidence="6 7">
    <name type="scientific">Nocardiopsis algeriensis</name>
    <dbReference type="NCBI Taxonomy" id="1478215"/>
    <lineage>
        <taxon>Bacteria</taxon>
        <taxon>Bacillati</taxon>
        <taxon>Actinomycetota</taxon>
        <taxon>Actinomycetes</taxon>
        <taxon>Streptosporangiales</taxon>
        <taxon>Nocardiopsidaceae</taxon>
        <taxon>Nocardiopsis</taxon>
    </lineage>
</organism>
<dbReference type="PANTHER" id="PTHR30061">
    <property type="entry name" value="MALTOSE-BINDING PERIPLASMIC PROTEIN"/>
    <property type="match status" value="1"/>
</dbReference>
<comment type="caution">
    <text evidence="6">The sequence shown here is derived from an EMBL/GenBank/DDBJ whole genome shotgun (WGS) entry which is preliminary data.</text>
</comment>
<dbReference type="AlphaFoldDB" id="A0A841J0X2"/>
<evidence type="ECO:0000313" key="7">
    <source>
        <dbReference type="Proteomes" id="UP000536604"/>
    </source>
</evidence>
<evidence type="ECO:0000256" key="2">
    <source>
        <dbReference type="ARBA" id="ARBA00022448"/>
    </source>
</evidence>
<keyword evidence="2" id="KW-0813">Transport</keyword>
<feature type="signal peptide" evidence="5">
    <location>
        <begin position="1"/>
        <end position="21"/>
    </location>
</feature>
<keyword evidence="4 5" id="KW-0732">Signal</keyword>
<dbReference type="GO" id="GO:0015144">
    <property type="term" value="F:carbohydrate transmembrane transporter activity"/>
    <property type="evidence" value="ECO:0007669"/>
    <property type="project" value="InterPro"/>
</dbReference>
<evidence type="ECO:0000256" key="4">
    <source>
        <dbReference type="ARBA" id="ARBA00022729"/>
    </source>
</evidence>
<dbReference type="Proteomes" id="UP000536604">
    <property type="component" value="Unassembled WGS sequence"/>
</dbReference>
<dbReference type="InterPro" id="IPR006059">
    <property type="entry name" value="SBP"/>
</dbReference>
<evidence type="ECO:0000256" key="5">
    <source>
        <dbReference type="SAM" id="SignalP"/>
    </source>
</evidence>
<dbReference type="EMBL" id="JACHJO010000013">
    <property type="protein sequence ID" value="MBB6121981.1"/>
    <property type="molecule type" value="Genomic_DNA"/>
</dbReference>
<dbReference type="GO" id="GO:0042956">
    <property type="term" value="P:maltodextrin transmembrane transport"/>
    <property type="evidence" value="ECO:0007669"/>
    <property type="project" value="TreeGrafter"/>
</dbReference>
<name>A0A841J0X2_9ACTN</name>
<evidence type="ECO:0000256" key="3">
    <source>
        <dbReference type="ARBA" id="ARBA00022597"/>
    </source>
</evidence>
<accession>A0A841J0X2</accession>
<evidence type="ECO:0000256" key="1">
    <source>
        <dbReference type="ARBA" id="ARBA00008520"/>
    </source>
</evidence>
<dbReference type="GO" id="GO:0015768">
    <property type="term" value="P:maltose transport"/>
    <property type="evidence" value="ECO:0007669"/>
    <property type="project" value="TreeGrafter"/>
</dbReference>
<comment type="similarity">
    <text evidence="1">Belongs to the bacterial solute-binding protein 1 family.</text>
</comment>
<protein>
    <submittedName>
        <fullName evidence="6">Arabinogalactan oligomer/maltooligosaccharide transport system substrate-binding protein</fullName>
    </submittedName>
</protein>
<dbReference type="Gene3D" id="3.40.190.10">
    <property type="entry name" value="Periplasmic binding protein-like II"/>
    <property type="match status" value="2"/>
</dbReference>
<dbReference type="InterPro" id="IPR006060">
    <property type="entry name" value="Maltose/Cyclodextrin-bd"/>
</dbReference>
<dbReference type="Pfam" id="PF13416">
    <property type="entry name" value="SBP_bac_8"/>
    <property type="match status" value="1"/>
</dbReference>
<proteinExistence type="inferred from homology"/>
<evidence type="ECO:0000313" key="6">
    <source>
        <dbReference type="EMBL" id="MBB6121981.1"/>
    </source>
</evidence>
<dbReference type="SUPFAM" id="SSF53850">
    <property type="entry name" value="Periplasmic binding protein-like II"/>
    <property type="match status" value="1"/>
</dbReference>
<reference evidence="6 7" key="1">
    <citation type="submission" date="2020-08" db="EMBL/GenBank/DDBJ databases">
        <title>Genomic Encyclopedia of Type Strains, Phase III (KMG-III): the genomes of soil and plant-associated and newly described type strains.</title>
        <authorList>
            <person name="Whitman W."/>
        </authorList>
    </citation>
    <scope>NUCLEOTIDE SEQUENCE [LARGE SCALE GENOMIC DNA]</scope>
    <source>
        <strain evidence="6 7">CECT 8712</strain>
    </source>
</reference>
<dbReference type="PANTHER" id="PTHR30061:SF50">
    <property type="entry name" value="MALTOSE_MALTODEXTRIN-BINDING PERIPLASMIC PROTEIN"/>
    <property type="match status" value="1"/>
</dbReference>
<keyword evidence="3" id="KW-0762">Sugar transport</keyword>
<dbReference type="PRINTS" id="PR00181">
    <property type="entry name" value="MALTOSEBP"/>
</dbReference>
<dbReference type="CDD" id="cd13586">
    <property type="entry name" value="PBP2_Maltose_binding_like"/>
    <property type="match status" value="1"/>
</dbReference>
<sequence length="416" mass="44022">MRFRSASAVTGITAIALMATACGGGASDSEDSGTAAEGTLVVWSDPERADAIKAASEAFSEANGVEVEVQELAFGDIQGDLLNAHQAGNAPDVFIGAHDWTGNLVRNGAIQPIELPQDRADGLSETSIEALTYDSQLFGVPYSQENLFLMRNADLAPEAPETFEELVETGQELKDDGEVSEVLSMAVGQEGDPYRMNTLFTSAGGYLFGQDDEGNWNPEDLGVGSDESIEAMEKVAEYGEEGEGVLRRSIDTQNDAALFFDGEAPFFVAGPWNIGDANESGVNYEISPIPGFEGMDPASPYIGYQAFFVTKDSANSALAQEFVANYATDTDFILSLYEADPRMPVQTEALESVSADDPTIAAISEAGADGMPMPSIPEMGETWEPLGKAEAAIIGGADVRETMESAHDTIAEKIGG</sequence>
<gene>
    <name evidence="6" type="ORF">FHS13_003966</name>
</gene>